<organism evidence="2 3">
    <name type="scientific">Arthroderma benhamiae (strain ATCC MYA-4681 / CBS 112371)</name>
    <name type="common">Trichophyton mentagrophytes</name>
    <dbReference type="NCBI Taxonomy" id="663331"/>
    <lineage>
        <taxon>Eukaryota</taxon>
        <taxon>Fungi</taxon>
        <taxon>Dikarya</taxon>
        <taxon>Ascomycota</taxon>
        <taxon>Pezizomycotina</taxon>
        <taxon>Eurotiomycetes</taxon>
        <taxon>Eurotiomycetidae</taxon>
        <taxon>Onygenales</taxon>
        <taxon>Arthrodermataceae</taxon>
        <taxon>Trichophyton</taxon>
    </lineage>
</organism>
<dbReference type="Proteomes" id="UP000008866">
    <property type="component" value="Unassembled WGS sequence"/>
</dbReference>
<evidence type="ECO:0000256" key="1">
    <source>
        <dbReference type="SAM" id="MobiDB-lite"/>
    </source>
</evidence>
<comment type="caution">
    <text evidence="2">The sequence shown here is derived from an EMBL/GenBank/DDBJ whole genome shotgun (WGS) entry which is preliminary data.</text>
</comment>
<name>D4B3Y1_ARTBC</name>
<proteinExistence type="predicted"/>
<keyword evidence="3" id="KW-1185">Reference proteome</keyword>
<dbReference type="HOGENOM" id="CLU_1326086_0_0_1"/>
<protein>
    <submittedName>
        <fullName evidence="2">Uncharacterized protein</fullName>
    </submittedName>
</protein>
<feature type="compositionally biased region" description="Basic residues" evidence="1">
    <location>
        <begin position="1"/>
        <end position="15"/>
    </location>
</feature>
<dbReference type="EMBL" id="ABSU01000034">
    <property type="protein sequence ID" value="EFE29829.1"/>
    <property type="molecule type" value="Genomic_DNA"/>
</dbReference>
<evidence type="ECO:0000313" key="3">
    <source>
        <dbReference type="Proteomes" id="UP000008866"/>
    </source>
</evidence>
<sequence>MRGKKGLRGRKQRKKEQKERGREKGKKEKRKKKTKKGRKKKKTKAFLKEHQAADPVTLRIPGCSCIQSKLVRHPLGSVSCLRIPVPRNLPEPGSGRLFSLQSLTTGPVDLCSPTLVLCPGDSAKTKDEREEEKKVTDLNPLACLEGGDAWNRPGGLATFSVILSFTASSSSSSSSFFFFPSVPIESNLIWCSSLAFELSLLVWGKQS</sequence>
<gene>
    <name evidence="2" type="ORF">ARB_03170</name>
</gene>
<evidence type="ECO:0000313" key="2">
    <source>
        <dbReference type="EMBL" id="EFE29829.1"/>
    </source>
</evidence>
<dbReference type="AlphaFoldDB" id="D4B3Y1"/>
<dbReference type="RefSeq" id="XP_003010469.1">
    <property type="nucleotide sequence ID" value="XM_003010423.1"/>
</dbReference>
<feature type="compositionally biased region" description="Basic residues" evidence="1">
    <location>
        <begin position="27"/>
        <end position="45"/>
    </location>
</feature>
<dbReference type="KEGG" id="abe:ARB_03170"/>
<reference evidence="3" key="1">
    <citation type="journal article" date="2011" name="Genome Biol.">
        <title>Comparative and functional genomics provide insights into the pathogenicity of dermatophytic fungi.</title>
        <authorList>
            <person name="Burmester A."/>
            <person name="Shelest E."/>
            <person name="Gloeckner G."/>
            <person name="Heddergott C."/>
            <person name="Schindler S."/>
            <person name="Staib P."/>
            <person name="Heidel A."/>
            <person name="Felder M."/>
            <person name="Petzold A."/>
            <person name="Szafranski K."/>
            <person name="Feuermann M."/>
            <person name="Pedruzzi I."/>
            <person name="Priebe S."/>
            <person name="Groth M."/>
            <person name="Winkler R."/>
            <person name="Li W."/>
            <person name="Kniemeyer O."/>
            <person name="Schroeckh V."/>
            <person name="Hertweck C."/>
            <person name="Hube B."/>
            <person name="White T.C."/>
            <person name="Platzer M."/>
            <person name="Guthke R."/>
            <person name="Heitman J."/>
            <person name="Woestemeyer J."/>
            <person name="Zipfel P.F."/>
            <person name="Monod M."/>
            <person name="Brakhage A.A."/>
        </authorList>
    </citation>
    <scope>NUCLEOTIDE SEQUENCE [LARGE SCALE GENOMIC DNA]</scope>
    <source>
        <strain evidence="3">ATCC MYA-4681 / CBS 112371</strain>
    </source>
</reference>
<accession>D4B3Y1</accession>
<feature type="compositionally biased region" description="Basic and acidic residues" evidence="1">
    <location>
        <begin position="16"/>
        <end position="26"/>
    </location>
</feature>
<dbReference type="GeneID" id="9525821"/>
<feature type="region of interest" description="Disordered" evidence="1">
    <location>
        <begin position="1"/>
        <end position="47"/>
    </location>
</feature>